<protein>
    <submittedName>
        <fullName evidence="1">Uncharacterized protein</fullName>
    </submittedName>
</protein>
<gene>
    <name evidence="1" type="ORF">CJ030_MR3G015730</name>
</gene>
<name>A0A6A1W8U0_9ROSI</name>
<evidence type="ECO:0000313" key="1">
    <source>
        <dbReference type="EMBL" id="KAB1220477.1"/>
    </source>
</evidence>
<comment type="caution">
    <text evidence="1">The sequence shown here is derived from an EMBL/GenBank/DDBJ whole genome shotgun (WGS) entry which is preliminary data.</text>
</comment>
<reference evidence="1 2" key="1">
    <citation type="journal article" date="2019" name="Plant Biotechnol. J.">
        <title>The red bayberry genome and genetic basis of sex determination.</title>
        <authorList>
            <person name="Jia H.M."/>
            <person name="Jia H.J."/>
            <person name="Cai Q.L."/>
            <person name="Wang Y."/>
            <person name="Zhao H.B."/>
            <person name="Yang W.F."/>
            <person name="Wang G.Y."/>
            <person name="Li Y.H."/>
            <person name="Zhan D.L."/>
            <person name="Shen Y.T."/>
            <person name="Niu Q.F."/>
            <person name="Chang L."/>
            <person name="Qiu J."/>
            <person name="Zhao L."/>
            <person name="Xie H.B."/>
            <person name="Fu W.Y."/>
            <person name="Jin J."/>
            <person name="Li X.W."/>
            <person name="Jiao Y."/>
            <person name="Zhou C.C."/>
            <person name="Tu T."/>
            <person name="Chai C.Y."/>
            <person name="Gao J.L."/>
            <person name="Fan L.J."/>
            <person name="van de Weg E."/>
            <person name="Wang J.Y."/>
            <person name="Gao Z.S."/>
        </authorList>
    </citation>
    <scope>NUCLEOTIDE SEQUENCE [LARGE SCALE GENOMIC DNA]</scope>
    <source>
        <tissue evidence="1">Leaves</tissue>
    </source>
</reference>
<sequence>MSLKTKTTARIRLVEAKLNFYHFLWPLFPNAAHLSQHDLSCICSFLLISLNLTLQSQYREEEASALWLSNHQLQPACHLSNYHVGTTVSTAPGA</sequence>
<dbReference type="EMBL" id="RXIC02000021">
    <property type="protein sequence ID" value="KAB1220477.1"/>
    <property type="molecule type" value="Genomic_DNA"/>
</dbReference>
<proteinExistence type="predicted"/>
<evidence type="ECO:0000313" key="2">
    <source>
        <dbReference type="Proteomes" id="UP000516437"/>
    </source>
</evidence>
<dbReference type="AlphaFoldDB" id="A0A6A1W8U0"/>
<accession>A0A6A1W8U0</accession>
<organism evidence="1 2">
    <name type="scientific">Morella rubra</name>
    <name type="common">Chinese bayberry</name>
    <dbReference type="NCBI Taxonomy" id="262757"/>
    <lineage>
        <taxon>Eukaryota</taxon>
        <taxon>Viridiplantae</taxon>
        <taxon>Streptophyta</taxon>
        <taxon>Embryophyta</taxon>
        <taxon>Tracheophyta</taxon>
        <taxon>Spermatophyta</taxon>
        <taxon>Magnoliopsida</taxon>
        <taxon>eudicotyledons</taxon>
        <taxon>Gunneridae</taxon>
        <taxon>Pentapetalae</taxon>
        <taxon>rosids</taxon>
        <taxon>fabids</taxon>
        <taxon>Fagales</taxon>
        <taxon>Myricaceae</taxon>
        <taxon>Morella</taxon>
    </lineage>
</organism>
<dbReference type="Proteomes" id="UP000516437">
    <property type="component" value="Chromosome 3"/>
</dbReference>
<keyword evidence="2" id="KW-1185">Reference proteome</keyword>